<keyword evidence="10" id="KW-0449">Lipoprotein</keyword>
<dbReference type="Pfam" id="PF14543">
    <property type="entry name" value="TAXi_N"/>
    <property type="match status" value="1"/>
</dbReference>
<protein>
    <submittedName>
        <fullName evidence="17">Aspartyl protease family protein 1-like isoform X1</fullName>
    </submittedName>
</protein>
<feature type="signal peptide" evidence="14">
    <location>
        <begin position="1"/>
        <end position="22"/>
    </location>
</feature>
<evidence type="ECO:0000256" key="9">
    <source>
        <dbReference type="ARBA" id="ARBA00023180"/>
    </source>
</evidence>
<dbReference type="GO" id="GO:0006508">
    <property type="term" value="P:proteolysis"/>
    <property type="evidence" value="ECO:0007669"/>
    <property type="project" value="UniProtKB-KW"/>
</dbReference>
<comment type="similarity">
    <text evidence="2 12">Belongs to the peptidase A1 family.</text>
</comment>
<dbReference type="PROSITE" id="PS00141">
    <property type="entry name" value="ASP_PROTEASE"/>
    <property type="match status" value="2"/>
</dbReference>
<feature type="compositionally biased region" description="Polar residues" evidence="13">
    <location>
        <begin position="457"/>
        <end position="470"/>
    </location>
</feature>
<comment type="subcellular location">
    <subcellularLocation>
        <location evidence="1">Cell membrane</location>
        <topology evidence="1">Lipid-anchor</topology>
    </subcellularLocation>
</comment>
<dbReference type="PANTHER" id="PTHR13683">
    <property type="entry name" value="ASPARTYL PROTEASES"/>
    <property type="match status" value="1"/>
</dbReference>
<evidence type="ECO:0000256" key="7">
    <source>
        <dbReference type="ARBA" id="ARBA00022801"/>
    </source>
</evidence>
<evidence type="ECO:0000256" key="14">
    <source>
        <dbReference type="SAM" id="SignalP"/>
    </source>
</evidence>
<feature type="region of interest" description="Disordered" evidence="13">
    <location>
        <begin position="457"/>
        <end position="491"/>
    </location>
</feature>
<reference evidence="17" key="1">
    <citation type="submission" date="2025-08" db="UniProtKB">
        <authorList>
            <consortium name="RefSeq"/>
        </authorList>
    </citation>
    <scope>IDENTIFICATION</scope>
</reference>
<keyword evidence="16" id="KW-1185">Reference proteome</keyword>
<evidence type="ECO:0000256" key="11">
    <source>
        <dbReference type="PIRSR" id="PIRSR601461-1"/>
    </source>
</evidence>
<dbReference type="InterPro" id="IPR001969">
    <property type="entry name" value="Aspartic_peptidase_AS"/>
</dbReference>
<gene>
    <name evidence="17" type="primary">LOC120277633</name>
</gene>
<keyword evidence="4 12" id="KW-0645">Protease</keyword>
<dbReference type="AlphaFoldDB" id="A0AB40CKU1"/>
<keyword evidence="6 12" id="KW-0064">Aspartyl protease</keyword>
<sequence>MRFLSFPLLLLLLSAVAVFIAGDGAGAAILGLDLHHRFSPTVRHWFDSRGFGGASGWPENGTAEYYAALAAHDRALHGRSLSSSPPDLTFSEGNVTIRITSLSFLHYAMVTVGTPGATFLVALDTGSDLFWLPCDCYGCASSSSLNSMPDFQVSLYSPNASVTSHAVPCNSNFCEQQKTGCSGVTSSCPYKVVYVSNDTSSSGIFVEDVMFFRTEDTQSEIVEARIIFGCGQDQTGAFLEHAAPNGLLGLGMEKVSVPSILSSAGFTSNSFSMCFGHDDIGRISFGDKGSLDQDETPFNVDQLHPKYNINIIGMLVGNSAIDADFSALVDTGTSFTYFIEPIYSQLSKAFHEQVQDKQYTTDSKIPFEYCYIMSSGTSNVPTVTLTTSSGSPFPVNYPIIAFPVQANELAYCFAVAKGDKLNIIGQNFLTGLQVVFDRERMILGWKKVSCYDVKNSGSLPTTPRNSSSSHPGAAGPNINRPEARKETGSNNQVTVATSPANYSTNLMNNLILLLFLLHLINI</sequence>
<dbReference type="SUPFAM" id="SSF50630">
    <property type="entry name" value="Acid proteases"/>
    <property type="match status" value="1"/>
</dbReference>
<evidence type="ECO:0000256" key="13">
    <source>
        <dbReference type="SAM" id="MobiDB-lite"/>
    </source>
</evidence>
<keyword evidence="7 12" id="KW-0378">Hydrolase</keyword>
<evidence type="ECO:0000313" key="17">
    <source>
        <dbReference type="RefSeq" id="XP_039140425.1"/>
    </source>
</evidence>
<name>A0AB40CKU1_DIOCR</name>
<dbReference type="FunFam" id="2.40.70.10:FF:000012">
    <property type="entry name" value="Aspartyl protease family protein 1"/>
    <property type="match status" value="1"/>
</dbReference>
<dbReference type="RefSeq" id="XP_039140425.1">
    <property type="nucleotide sequence ID" value="XM_039284491.1"/>
</dbReference>
<evidence type="ECO:0000256" key="8">
    <source>
        <dbReference type="ARBA" id="ARBA00023136"/>
    </source>
</evidence>
<dbReference type="PRINTS" id="PR00792">
    <property type="entry name" value="PEPSIN"/>
</dbReference>
<organism evidence="16 17">
    <name type="scientific">Dioscorea cayennensis subsp. rotundata</name>
    <name type="common">White Guinea yam</name>
    <name type="synonym">Dioscorea rotundata</name>
    <dbReference type="NCBI Taxonomy" id="55577"/>
    <lineage>
        <taxon>Eukaryota</taxon>
        <taxon>Viridiplantae</taxon>
        <taxon>Streptophyta</taxon>
        <taxon>Embryophyta</taxon>
        <taxon>Tracheophyta</taxon>
        <taxon>Spermatophyta</taxon>
        <taxon>Magnoliopsida</taxon>
        <taxon>Liliopsida</taxon>
        <taxon>Dioscoreales</taxon>
        <taxon>Dioscoreaceae</taxon>
        <taxon>Dioscorea</taxon>
    </lineage>
</organism>
<evidence type="ECO:0000256" key="2">
    <source>
        <dbReference type="ARBA" id="ARBA00007447"/>
    </source>
</evidence>
<accession>A0AB40CKU1</accession>
<feature type="domain" description="Peptidase A1" evidence="15">
    <location>
        <begin position="106"/>
        <end position="446"/>
    </location>
</feature>
<dbReference type="InterPro" id="IPR021109">
    <property type="entry name" value="Peptidase_aspartic_dom_sf"/>
</dbReference>
<keyword evidence="5 14" id="KW-0732">Signal</keyword>
<evidence type="ECO:0000256" key="12">
    <source>
        <dbReference type="RuleBase" id="RU000454"/>
    </source>
</evidence>
<keyword evidence="8" id="KW-0472">Membrane</keyword>
<dbReference type="InterPro" id="IPR032861">
    <property type="entry name" value="TAXi_N"/>
</dbReference>
<evidence type="ECO:0000313" key="16">
    <source>
        <dbReference type="Proteomes" id="UP001515500"/>
    </source>
</evidence>
<evidence type="ECO:0000256" key="4">
    <source>
        <dbReference type="ARBA" id="ARBA00022670"/>
    </source>
</evidence>
<dbReference type="InterPro" id="IPR001461">
    <property type="entry name" value="Aspartic_peptidase_A1"/>
</dbReference>
<evidence type="ECO:0000256" key="5">
    <source>
        <dbReference type="ARBA" id="ARBA00022729"/>
    </source>
</evidence>
<dbReference type="Pfam" id="PF14541">
    <property type="entry name" value="TAXi_C"/>
    <property type="match status" value="1"/>
</dbReference>
<evidence type="ECO:0000256" key="1">
    <source>
        <dbReference type="ARBA" id="ARBA00004193"/>
    </source>
</evidence>
<feature type="chain" id="PRO_5044335363" evidence="14">
    <location>
        <begin position="23"/>
        <end position="522"/>
    </location>
</feature>
<feature type="active site" evidence="11">
    <location>
        <position position="124"/>
    </location>
</feature>
<dbReference type="InterPro" id="IPR032799">
    <property type="entry name" value="TAXi_C"/>
</dbReference>
<evidence type="ECO:0000256" key="3">
    <source>
        <dbReference type="ARBA" id="ARBA00022475"/>
    </source>
</evidence>
<dbReference type="GeneID" id="120277633"/>
<dbReference type="PANTHER" id="PTHR13683:SF826">
    <property type="entry name" value="ASPARTYL PROTEASE FAMILY PROTEIN 1"/>
    <property type="match status" value="1"/>
</dbReference>
<dbReference type="GO" id="GO:0004190">
    <property type="term" value="F:aspartic-type endopeptidase activity"/>
    <property type="evidence" value="ECO:0007669"/>
    <property type="project" value="UniProtKB-KW"/>
</dbReference>
<keyword evidence="9" id="KW-0325">Glycoprotein</keyword>
<evidence type="ECO:0000259" key="15">
    <source>
        <dbReference type="PROSITE" id="PS51767"/>
    </source>
</evidence>
<dbReference type="InterPro" id="IPR033121">
    <property type="entry name" value="PEPTIDASE_A1"/>
</dbReference>
<dbReference type="PROSITE" id="PS51767">
    <property type="entry name" value="PEPTIDASE_A1"/>
    <property type="match status" value="1"/>
</dbReference>
<feature type="active site" evidence="11">
    <location>
        <position position="330"/>
    </location>
</feature>
<proteinExistence type="inferred from homology"/>
<evidence type="ECO:0000256" key="6">
    <source>
        <dbReference type="ARBA" id="ARBA00022750"/>
    </source>
</evidence>
<dbReference type="Gene3D" id="2.40.70.10">
    <property type="entry name" value="Acid Proteases"/>
    <property type="match status" value="2"/>
</dbReference>
<dbReference type="Proteomes" id="UP001515500">
    <property type="component" value="Chromosome 2"/>
</dbReference>
<keyword evidence="3" id="KW-1003">Cell membrane</keyword>
<dbReference type="FunFam" id="2.40.70.10:FF:000014">
    <property type="entry name" value="Aspartyl protease family protein 1"/>
    <property type="match status" value="1"/>
</dbReference>
<evidence type="ECO:0000256" key="10">
    <source>
        <dbReference type="ARBA" id="ARBA00023288"/>
    </source>
</evidence>
<dbReference type="GO" id="GO:0005886">
    <property type="term" value="C:plasma membrane"/>
    <property type="evidence" value="ECO:0007669"/>
    <property type="project" value="UniProtKB-SubCell"/>
</dbReference>